<feature type="region of interest" description="Disordered" evidence="4">
    <location>
        <begin position="15"/>
        <end position="34"/>
    </location>
</feature>
<dbReference type="InterPro" id="IPR013686">
    <property type="entry name" value="Polypept-transport_assoc_ShlB"/>
</dbReference>
<name>A0A928VVZ9_9CYAN</name>
<keyword evidence="3" id="KW-0998">Cell outer membrane</keyword>
<keyword evidence="2" id="KW-0812">Transmembrane</keyword>
<keyword evidence="1" id="KW-1134">Transmembrane beta strand</keyword>
<evidence type="ECO:0000256" key="3">
    <source>
        <dbReference type="ARBA" id="ARBA00023237"/>
    </source>
</evidence>
<protein>
    <submittedName>
        <fullName evidence="7">BamA/TamA family outer membrane protein</fullName>
    </submittedName>
</protein>
<dbReference type="Pfam" id="PF08479">
    <property type="entry name" value="POTRA_2"/>
    <property type="match status" value="1"/>
</dbReference>
<evidence type="ECO:0000259" key="6">
    <source>
        <dbReference type="Pfam" id="PF08479"/>
    </source>
</evidence>
<dbReference type="GO" id="GO:0098046">
    <property type="term" value="C:type V protein secretion system complex"/>
    <property type="evidence" value="ECO:0007669"/>
    <property type="project" value="TreeGrafter"/>
</dbReference>
<feature type="compositionally biased region" description="Pro residues" evidence="4">
    <location>
        <begin position="131"/>
        <end position="146"/>
    </location>
</feature>
<feature type="compositionally biased region" description="Basic and acidic residues" evidence="4">
    <location>
        <begin position="16"/>
        <end position="25"/>
    </location>
</feature>
<comment type="caution">
    <text evidence="7">The sequence shown here is derived from an EMBL/GenBank/DDBJ whole genome shotgun (WGS) entry which is preliminary data.</text>
</comment>
<feature type="compositionally biased region" description="Low complexity" evidence="4">
    <location>
        <begin position="173"/>
        <end position="186"/>
    </location>
</feature>
<feature type="non-terminal residue" evidence="7">
    <location>
        <position position="1"/>
    </location>
</feature>
<feature type="domain" description="Haemolysin activator HlyB C-terminal" evidence="5">
    <location>
        <begin position="319"/>
        <end position="636"/>
    </location>
</feature>
<dbReference type="InterPro" id="IPR051544">
    <property type="entry name" value="TPS_OM_transporter"/>
</dbReference>
<reference evidence="7" key="1">
    <citation type="submission" date="2020-10" db="EMBL/GenBank/DDBJ databases">
        <authorList>
            <person name="Castelo-Branco R."/>
            <person name="Eusebio N."/>
            <person name="Adriana R."/>
            <person name="Vieira A."/>
            <person name="Brugerolle De Fraissinette N."/>
            <person name="Rezende De Castro R."/>
            <person name="Schneider M.P."/>
            <person name="Vasconcelos V."/>
            <person name="Leao P.N."/>
        </authorList>
    </citation>
    <scope>NUCLEOTIDE SEQUENCE</scope>
    <source>
        <strain evidence="7">LEGE 11480</strain>
    </source>
</reference>
<feature type="region of interest" description="Disordered" evidence="4">
    <location>
        <begin position="67"/>
        <end position="186"/>
    </location>
</feature>
<dbReference type="GO" id="GO:0008320">
    <property type="term" value="F:protein transmembrane transporter activity"/>
    <property type="evidence" value="ECO:0007669"/>
    <property type="project" value="TreeGrafter"/>
</dbReference>
<evidence type="ECO:0000313" key="8">
    <source>
        <dbReference type="Proteomes" id="UP000625316"/>
    </source>
</evidence>
<dbReference type="PANTHER" id="PTHR34597">
    <property type="entry name" value="SLR1661 PROTEIN"/>
    <property type="match status" value="1"/>
</dbReference>
<dbReference type="Proteomes" id="UP000625316">
    <property type="component" value="Unassembled WGS sequence"/>
</dbReference>
<dbReference type="RefSeq" id="WP_264327881.1">
    <property type="nucleotide sequence ID" value="NZ_JADEXQ010000148.1"/>
</dbReference>
<proteinExistence type="predicted"/>
<feature type="domain" description="Polypeptide-transport-associated ShlB-type" evidence="6">
    <location>
        <begin position="189"/>
        <end position="257"/>
    </location>
</feature>
<dbReference type="PANTHER" id="PTHR34597:SF3">
    <property type="entry name" value="OUTER MEMBRANE TRANSPORTER CDIB"/>
    <property type="match status" value="1"/>
</dbReference>
<evidence type="ECO:0000256" key="2">
    <source>
        <dbReference type="ARBA" id="ARBA00022692"/>
    </source>
</evidence>
<gene>
    <name evidence="7" type="ORF">IQ266_25355</name>
</gene>
<dbReference type="Gene3D" id="3.10.20.310">
    <property type="entry name" value="membrane protein fhac"/>
    <property type="match status" value="1"/>
</dbReference>
<dbReference type="Pfam" id="PF03865">
    <property type="entry name" value="ShlB"/>
    <property type="match status" value="1"/>
</dbReference>
<accession>A0A928VVZ9</accession>
<evidence type="ECO:0000259" key="5">
    <source>
        <dbReference type="Pfam" id="PF03865"/>
    </source>
</evidence>
<evidence type="ECO:0000256" key="1">
    <source>
        <dbReference type="ARBA" id="ARBA00022452"/>
    </source>
</evidence>
<dbReference type="Gene3D" id="2.40.160.50">
    <property type="entry name" value="membrane protein fhac: a member of the omp85/tpsb transporter family"/>
    <property type="match status" value="1"/>
</dbReference>
<organism evidence="7 8">
    <name type="scientific">Romeriopsis navalis LEGE 11480</name>
    <dbReference type="NCBI Taxonomy" id="2777977"/>
    <lineage>
        <taxon>Bacteria</taxon>
        <taxon>Bacillati</taxon>
        <taxon>Cyanobacteriota</taxon>
        <taxon>Cyanophyceae</taxon>
        <taxon>Leptolyngbyales</taxon>
        <taxon>Leptolyngbyaceae</taxon>
        <taxon>Romeriopsis</taxon>
        <taxon>Romeriopsis navalis</taxon>
    </lineage>
</organism>
<dbReference type="InterPro" id="IPR005565">
    <property type="entry name" value="Hemolysn_activator_HlyB_C"/>
</dbReference>
<keyword evidence="8" id="KW-1185">Reference proteome</keyword>
<evidence type="ECO:0000313" key="7">
    <source>
        <dbReference type="EMBL" id="MBE9033069.1"/>
    </source>
</evidence>
<feature type="compositionally biased region" description="Pro residues" evidence="4">
    <location>
        <begin position="161"/>
        <end position="172"/>
    </location>
</feature>
<dbReference type="AlphaFoldDB" id="A0A928VVZ9"/>
<evidence type="ECO:0000256" key="4">
    <source>
        <dbReference type="SAM" id="MobiDB-lite"/>
    </source>
</evidence>
<sequence length="677" mass="72925">DYAVSAAQVAIDTVADPERLTEPESRSSQIPTSLTRFAHRQTSAKDLQPLPPAQLAADLAIPTTADAPARPVDRIRLENTAQNLPVKGSSPLPIPPETSPVEPSQLPSGAPTDTKAPAADLMAPNSGTPNPITPNPGAPNIVPPSMTPATPETRSTEVMPRPTPQPQTPQPQTPQASTPSPTSSRAPIAIVGSTIFSAADFAALLNSIDAETATPDTLQQTAEKITQKYVNAGYLTSRAVVERPTDQSRAQIRVLEGSLETIQVEGNQRLSDRFIQARIERGITTPINSLELEAQLRLLRLNPLFDKVEASLRPGQQAGKSQLIVRVEEAQPLTGGLSFDNYSPPSVGSERINAHIGSRNLTGNGDELGGFYSRTLNGGAESYGLSYKIPLSAQDNTLQLRVERNRNVVQQAPFDALGIRGDGEIYEVSYRHPVIHSVRESLGLSIGLTAQNGQTFTFNTLPTPFGIGPDADGVSRTSVISFGQDYVKRDPQGTWNLRSQFNLGTSLFGATRNSGNIPDGQFFSWTAQAQRIQRLGARHLLVAQVETQLTPNSLLPSQQFLIGGGQSVRGYRQNARAGDNGLRISIEDRITLTQDADGNPKFQIAPFAEAGFVWNNGSNPNPLPHQTNLVSAGLGLIFTPTKNLQARLDYGVPLVNLADRGNNIQDSGLHFRLNYRF</sequence>
<dbReference type="GO" id="GO:0046819">
    <property type="term" value="P:protein secretion by the type V secretion system"/>
    <property type="evidence" value="ECO:0007669"/>
    <property type="project" value="TreeGrafter"/>
</dbReference>
<keyword evidence="1" id="KW-0472">Membrane</keyword>
<dbReference type="EMBL" id="JADEXQ010000148">
    <property type="protein sequence ID" value="MBE9033069.1"/>
    <property type="molecule type" value="Genomic_DNA"/>
</dbReference>